<dbReference type="Gene3D" id="3.90.320.10">
    <property type="match status" value="1"/>
</dbReference>
<dbReference type="InterPro" id="IPR011335">
    <property type="entry name" value="Restrct_endonuc-II-like"/>
</dbReference>
<dbReference type="Pfam" id="PF09588">
    <property type="entry name" value="YqaJ"/>
    <property type="match status" value="1"/>
</dbReference>
<keyword evidence="4" id="KW-1185">Reference proteome</keyword>
<dbReference type="InterPro" id="IPR011604">
    <property type="entry name" value="PDDEXK-like_dom_sf"/>
</dbReference>
<evidence type="ECO:0000313" key="4">
    <source>
        <dbReference type="Proteomes" id="UP001400965"/>
    </source>
</evidence>
<gene>
    <name evidence="3" type="ORF">GCM10008917_15570</name>
</gene>
<protein>
    <submittedName>
        <fullName evidence="3">YqaJ viral recombinase family protein</fullName>
    </submittedName>
</protein>
<dbReference type="Proteomes" id="UP001400965">
    <property type="component" value="Unassembled WGS sequence"/>
</dbReference>
<dbReference type="InterPro" id="IPR019080">
    <property type="entry name" value="YqaJ_viral_recombinase"/>
</dbReference>
<name>A0ABP3XK42_9FIRM</name>
<dbReference type="EMBL" id="BAAACP010000008">
    <property type="protein sequence ID" value="GAA0863965.1"/>
    <property type="molecule type" value="Genomic_DNA"/>
</dbReference>
<dbReference type="InterPro" id="IPR051703">
    <property type="entry name" value="NF-kappa-B_Signaling_Reg"/>
</dbReference>
<proteinExistence type="predicted"/>
<feature type="domain" description="YqaJ viral recombinase" evidence="2">
    <location>
        <begin position="20"/>
        <end position="155"/>
    </location>
</feature>
<dbReference type="SUPFAM" id="SSF52980">
    <property type="entry name" value="Restriction endonuclease-like"/>
    <property type="match status" value="1"/>
</dbReference>
<keyword evidence="1" id="KW-0378">Hydrolase</keyword>
<dbReference type="InterPro" id="IPR017482">
    <property type="entry name" value="Lambda-type_endonuclease"/>
</dbReference>
<comment type="caution">
    <text evidence="3">The sequence shown here is derived from an EMBL/GenBank/DDBJ whole genome shotgun (WGS) entry which is preliminary data.</text>
</comment>
<evidence type="ECO:0000313" key="3">
    <source>
        <dbReference type="EMBL" id="GAA0863965.1"/>
    </source>
</evidence>
<dbReference type="NCBIfam" id="TIGR03033">
    <property type="entry name" value="phage_rel_nuc"/>
    <property type="match status" value="1"/>
</dbReference>
<evidence type="ECO:0000256" key="1">
    <source>
        <dbReference type="ARBA" id="ARBA00022801"/>
    </source>
</evidence>
<accession>A0ABP3XK42</accession>
<sequence>MKKFLDAKIIYNTKNMSKAEWLEKRRCGIGGSDASSIVNMSPFKSRASVYIDKLHSKNYEECESESFRMELGNKLEDFVAREFMLRTGKKVRNVNGILRNDKYPFAIANIDRYVFGEKAILECKVTNSFQKKEWEKQVPIHYQIQCLHYMAVTGASCCYVAELIGNEDFVIHKLERDEELITYLMEEEEKFWKEYILGDKVPIPDGSEDYSRFLKNKYKSSKNESIILFMKEEKINRYDEVLKLIKELDLEKKYIEQVIQNEMGDYEVAFVGDRKITWKNQSRSSFDSKRFRSDYPEIASEYVKTTTSRVFRM</sequence>
<organism evidence="3 4">
    <name type="scientific">Paraclostridium tenue</name>
    <dbReference type="NCBI Taxonomy" id="1737"/>
    <lineage>
        <taxon>Bacteria</taxon>
        <taxon>Bacillati</taxon>
        <taxon>Bacillota</taxon>
        <taxon>Clostridia</taxon>
        <taxon>Peptostreptococcales</taxon>
        <taxon>Peptostreptococcaceae</taxon>
        <taxon>Paraclostridium</taxon>
    </lineage>
</organism>
<dbReference type="PANTHER" id="PTHR46609:SF6">
    <property type="entry name" value="EXONUCLEASE, PHAGE-TYPE_RECB, C-TERMINAL DOMAIN-CONTAINING PROTEIN-RELATED"/>
    <property type="match status" value="1"/>
</dbReference>
<evidence type="ECO:0000259" key="2">
    <source>
        <dbReference type="Pfam" id="PF09588"/>
    </source>
</evidence>
<dbReference type="PANTHER" id="PTHR46609">
    <property type="entry name" value="EXONUCLEASE, PHAGE-TYPE/RECB, C-TERMINAL DOMAIN-CONTAINING PROTEIN"/>
    <property type="match status" value="1"/>
</dbReference>
<reference evidence="4" key="1">
    <citation type="journal article" date="2019" name="Int. J. Syst. Evol. Microbiol.">
        <title>The Global Catalogue of Microorganisms (GCM) 10K type strain sequencing project: providing services to taxonomists for standard genome sequencing and annotation.</title>
        <authorList>
            <consortium name="The Broad Institute Genomics Platform"/>
            <consortium name="The Broad Institute Genome Sequencing Center for Infectious Disease"/>
            <person name="Wu L."/>
            <person name="Ma J."/>
        </authorList>
    </citation>
    <scope>NUCLEOTIDE SEQUENCE [LARGE SCALE GENOMIC DNA]</scope>
    <source>
        <strain evidence="4">JCM 6486</strain>
    </source>
</reference>
<dbReference type="RefSeq" id="WP_346044606.1">
    <property type="nucleotide sequence ID" value="NZ_BAAACP010000008.1"/>
</dbReference>